<keyword evidence="3" id="KW-1185">Reference proteome</keyword>
<name>A0ABU6VUY3_9FABA</name>
<evidence type="ECO:0000313" key="2">
    <source>
        <dbReference type="EMBL" id="MED6177451.1"/>
    </source>
</evidence>
<accession>A0ABU6VUY3</accession>
<gene>
    <name evidence="2" type="ORF">PIB30_098258</name>
</gene>
<proteinExistence type="predicted"/>
<feature type="compositionally biased region" description="Basic and acidic residues" evidence="1">
    <location>
        <begin position="65"/>
        <end position="87"/>
    </location>
</feature>
<evidence type="ECO:0000256" key="1">
    <source>
        <dbReference type="SAM" id="MobiDB-lite"/>
    </source>
</evidence>
<sequence>MSKTNSYKVKLKFKADSTFSTYPKKSTIQIPEIEATAKDMDLDLARNPVGMAMATAELNLAGAAHKAEAASREEEGVHDSRAGEGERCMNGGQKPPRQRLLPLITTPLILMAAVLLWNCGGEQNRNRWQWSAADLAGGTAKAYLISSPTRSTPFRKDIELARSAAVGAMSMVGATTGVHGGRWCSVHGHWCSTVLAENGGKEGKSFSRQFRSIARLVAAAATMISSRVAEVLLHGDFEP</sequence>
<organism evidence="2 3">
    <name type="scientific">Stylosanthes scabra</name>
    <dbReference type="NCBI Taxonomy" id="79078"/>
    <lineage>
        <taxon>Eukaryota</taxon>
        <taxon>Viridiplantae</taxon>
        <taxon>Streptophyta</taxon>
        <taxon>Embryophyta</taxon>
        <taxon>Tracheophyta</taxon>
        <taxon>Spermatophyta</taxon>
        <taxon>Magnoliopsida</taxon>
        <taxon>eudicotyledons</taxon>
        <taxon>Gunneridae</taxon>
        <taxon>Pentapetalae</taxon>
        <taxon>rosids</taxon>
        <taxon>fabids</taxon>
        <taxon>Fabales</taxon>
        <taxon>Fabaceae</taxon>
        <taxon>Papilionoideae</taxon>
        <taxon>50 kb inversion clade</taxon>
        <taxon>dalbergioids sensu lato</taxon>
        <taxon>Dalbergieae</taxon>
        <taxon>Pterocarpus clade</taxon>
        <taxon>Stylosanthes</taxon>
    </lineage>
</organism>
<evidence type="ECO:0000313" key="3">
    <source>
        <dbReference type="Proteomes" id="UP001341840"/>
    </source>
</evidence>
<feature type="region of interest" description="Disordered" evidence="1">
    <location>
        <begin position="65"/>
        <end position="95"/>
    </location>
</feature>
<protein>
    <submittedName>
        <fullName evidence="2">Uncharacterized protein</fullName>
    </submittedName>
</protein>
<reference evidence="2 3" key="1">
    <citation type="journal article" date="2023" name="Plants (Basel)">
        <title>Bridging the Gap: Combining Genomics and Transcriptomics Approaches to Understand Stylosanthes scabra, an Orphan Legume from the Brazilian Caatinga.</title>
        <authorList>
            <person name="Ferreira-Neto J.R.C."/>
            <person name="da Silva M.D."/>
            <person name="Binneck E."/>
            <person name="de Melo N.F."/>
            <person name="da Silva R.H."/>
            <person name="de Melo A.L.T.M."/>
            <person name="Pandolfi V."/>
            <person name="Bustamante F.O."/>
            <person name="Brasileiro-Vidal A.C."/>
            <person name="Benko-Iseppon A.M."/>
        </authorList>
    </citation>
    <scope>NUCLEOTIDE SEQUENCE [LARGE SCALE GENOMIC DNA]</scope>
    <source>
        <tissue evidence="2">Leaves</tissue>
    </source>
</reference>
<comment type="caution">
    <text evidence="2">The sequence shown here is derived from an EMBL/GenBank/DDBJ whole genome shotgun (WGS) entry which is preliminary data.</text>
</comment>
<dbReference type="EMBL" id="JASCZI010153528">
    <property type="protein sequence ID" value="MED6177451.1"/>
    <property type="molecule type" value="Genomic_DNA"/>
</dbReference>
<dbReference type="Proteomes" id="UP001341840">
    <property type="component" value="Unassembled WGS sequence"/>
</dbReference>